<keyword evidence="1" id="KW-0812">Transmembrane</keyword>
<proteinExistence type="predicted"/>
<evidence type="ECO:0000256" key="1">
    <source>
        <dbReference type="SAM" id="Phobius"/>
    </source>
</evidence>
<protein>
    <recommendedName>
        <fullName evidence="2">Bacterial spore germination immunoglobulin-like domain-containing protein</fullName>
    </recommendedName>
</protein>
<sequence length="157" mass="17739">MKKQIVWIGVLMLGLILVVALMIFRTAPDQPLGESDLIEYKDILRVNQPKANQTITSPLSITGEARGSWFFEATFPVILVNWDGLIIAQHYAQARGEWMTEEFVPFETTLEFENPAFPGSDETHFSRRGSLILQKSNPSGLPEYDDALEIPVWFEGP</sequence>
<name>A0A1G2RTR3_9BACT</name>
<keyword evidence="1" id="KW-0472">Membrane</keyword>
<gene>
    <name evidence="3" type="ORF">A3J30_02540</name>
</gene>
<reference evidence="3 4" key="1">
    <citation type="journal article" date="2016" name="Nat. Commun.">
        <title>Thousands of microbial genomes shed light on interconnected biogeochemical processes in an aquifer system.</title>
        <authorList>
            <person name="Anantharaman K."/>
            <person name="Brown C.T."/>
            <person name="Hug L.A."/>
            <person name="Sharon I."/>
            <person name="Castelle C.J."/>
            <person name="Probst A.J."/>
            <person name="Thomas B.C."/>
            <person name="Singh A."/>
            <person name="Wilkins M.J."/>
            <person name="Karaoz U."/>
            <person name="Brodie E.L."/>
            <person name="Williams K.H."/>
            <person name="Hubbard S.S."/>
            <person name="Banfield J.F."/>
        </authorList>
    </citation>
    <scope>NUCLEOTIDE SEQUENCE [LARGE SCALE GENOMIC DNA]</scope>
</reference>
<evidence type="ECO:0000313" key="3">
    <source>
        <dbReference type="EMBL" id="OHA75779.1"/>
    </source>
</evidence>
<comment type="caution">
    <text evidence="3">The sequence shown here is derived from an EMBL/GenBank/DDBJ whole genome shotgun (WGS) entry which is preliminary data.</text>
</comment>
<dbReference type="AlphaFoldDB" id="A0A1G2RTR3"/>
<feature type="transmembrane region" description="Helical" evidence="1">
    <location>
        <begin position="6"/>
        <end position="24"/>
    </location>
</feature>
<dbReference type="Proteomes" id="UP000178222">
    <property type="component" value="Unassembled WGS sequence"/>
</dbReference>
<evidence type="ECO:0000259" key="2">
    <source>
        <dbReference type="Pfam" id="PF10648"/>
    </source>
</evidence>
<evidence type="ECO:0000313" key="4">
    <source>
        <dbReference type="Proteomes" id="UP000178222"/>
    </source>
</evidence>
<dbReference type="InterPro" id="IPR018911">
    <property type="entry name" value="Gmad2_Ig-like_dom"/>
</dbReference>
<feature type="domain" description="Bacterial spore germination immunoglobulin-like" evidence="2">
    <location>
        <begin position="45"/>
        <end position="120"/>
    </location>
</feature>
<dbReference type="Pfam" id="PF10648">
    <property type="entry name" value="Gmad2"/>
    <property type="match status" value="1"/>
</dbReference>
<dbReference type="EMBL" id="MHUL01000051">
    <property type="protein sequence ID" value="OHA75779.1"/>
    <property type="molecule type" value="Genomic_DNA"/>
</dbReference>
<accession>A0A1G2RTR3</accession>
<keyword evidence="1" id="KW-1133">Transmembrane helix</keyword>
<organism evidence="3 4">
    <name type="scientific">Candidatus Wildermuthbacteria bacterium RIFCSPLOWO2_02_FULL_47_9c</name>
    <dbReference type="NCBI Taxonomy" id="1802466"/>
    <lineage>
        <taxon>Bacteria</taxon>
        <taxon>Candidatus Wildermuthiibacteriota</taxon>
    </lineage>
</organism>